<evidence type="ECO:0000256" key="2">
    <source>
        <dbReference type="ARBA" id="ARBA00008127"/>
    </source>
</evidence>
<dbReference type="GO" id="GO:0010052">
    <property type="term" value="P:guard cell differentiation"/>
    <property type="evidence" value="ECO:0007669"/>
    <property type="project" value="UniProtKB-UniRule"/>
</dbReference>
<comment type="function">
    <text evidence="6">Controls stomatal patterning.</text>
</comment>
<evidence type="ECO:0000313" key="8">
    <source>
        <dbReference type="Proteomes" id="UP000655225"/>
    </source>
</evidence>
<evidence type="ECO:0000256" key="1">
    <source>
        <dbReference type="ARBA" id="ARBA00004613"/>
    </source>
</evidence>
<gene>
    <name evidence="7" type="ORF">HHK36_003988</name>
</gene>
<name>A0A835DSP9_TETSI</name>
<dbReference type="PANTHER" id="PTHR33109:SF3">
    <property type="entry name" value="EPIDERMAL PATTERNING FACTOR-LIKE PROTEIN"/>
    <property type="match status" value="1"/>
</dbReference>
<comment type="caution">
    <text evidence="7">The sequence shown here is derived from an EMBL/GenBank/DDBJ whole genome shotgun (WGS) entry which is preliminary data.</text>
</comment>
<proteinExistence type="inferred from homology"/>
<feature type="signal peptide" evidence="6">
    <location>
        <begin position="1"/>
        <end position="29"/>
    </location>
</feature>
<dbReference type="OrthoDB" id="1922142at2759"/>
<reference evidence="7 8" key="1">
    <citation type="submission" date="2020-04" db="EMBL/GenBank/DDBJ databases">
        <title>Plant Genome Project.</title>
        <authorList>
            <person name="Zhang R.-G."/>
        </authorList>
    </citation>
    <scope>NUCLEOTIDE SEQUENCE [LARGE SCALE GENOMIC DNA]</scope>
    <source>
        <strain evidence="7">YNK0</strain>
        <tissue evidence="7">Leaf</tissue>
    </source>
</reference>
<dbReference type="GO" id="GO:0005576">
    <property type="term" value="C:extracellular region"/>
    <property type="evidence" value="ECO:0007669"/>
    <property type="project" value="UniProtKB-SubCell"/>
</dbReference>
<protein>
    <recommendedName>
        <fullName evidence="6">Epidermal patterning factor-like protein</fullName>
    </recommendedName>
</protein>
<keyword evidence="5" id="KW-1015">Disulfide bond</keyword>
<organism evidence="7 8">
    <name type="scientific">Tetracentron sinense</name>
    <name type="common">Spur-leaf</name>
    <dbReference type="NCBI Taxonomy" id="13715"/>
    <lineage>
        <taxon>Eukaryota</taxon>
        <taxon>Viridiplantae</taxon>
        <taxon>Streptophyta</taxon>
        <taxon>Embryophyta</taxon>
        <taxon>Tracheophyta</taxon>
        <taxon>Spermatophyta</taxon>
        <taxon>Magnoliopsida</taxon>
        <taxon>Trochodendrales</taxon>
        <taxon>Trochodendraceae</taxon>
        <taxon>Tetracentron</taxon>
    </lineage>
</organism>
<dbReference type="EMBL" id="JABCRI010000002">
    <property type="protein sequence ID" value="KAF8411439.1"/>
    <property type="molecule type" value="Genomic_DNA"/>
</dbReference>
<comment type="similarity">
    <text evidence="2 6">Belongs to the plant cysteine rich small secretory peptide family. Epidermal patterning factor subfamily.</text>
</comment>
<accession>A0A835DSP9</accession>
<feature type="chain" id="PRO_5033095807" description="Epidermal patterning factor-like protein" evidence="6">
    <location>
        <begin position="30"/>
        <end position="122"/>
    </location>
</feature>
<keyword evidence="4 6" id="KW-0732">Signal</keyword>
<dbReference type="OMA" id="CHPCMAA"/>
<evidence type="ECO:0000256" key="5">
    <source>
        <dbReference type="ARBA" id="ARBA00023157"/>
    </source>
</evidence>
<keyword evidence="8" id="KW-1185">Reference proteome</keyword>
<comment type="subcellular location">
    <subcellularLocation>
        <location evidence="1 6">Secreted</location>
    </subcellularLocation>
</comment>
<dbReference type="PANTHER" id="PTHR33109">
    <property type="entry name" value="EPIDERMAL PATTERNING FACTOR-LIKE PROTEIN 4"/>
    <property type="match status" value="1"/>
</dbReference>
<keyword evidence="6" id="KW-0217">Developmental protein</keyword>
<dbReference type="AlphaFoldDB" id="A0A835DSP9"/>
<keyword evidence="3 6" id="KW-0964">Secreted</keyword>
<dbReference type="InterPro" id="IPR039455">
    <property type="entry name" value="EPFL"/>
</dbReference>
<sequence length="122" mass="13459">MTMNLLNIHLLYTTTIVITVLHLLSPASCVDQKQLSVAPQGLLMEDKTRLGSAPPSCHNKCNQCHPCMAVQVPTLPIRDRVEPGLGRTIPLDLESSPSTTGEYSNYKPLGWKCRCGDRLFNP</sequence>
<dbReference type="Pfam" id="PF17181">
    <property type="entry name" value="EPF"/>
    <property type="match status" value="1"/>
</dbReference>
<evidence type="ECO:0000313" key="7">
    <source>
        <dbReference type="EMBL" id="KAF8411439.1"/>
    </source>
</evidence>
<evidence type="ECO:0000256" key="6">
    <source>
        <dbReference type="RuleBase" id="RU367102"/>
    </source>
</evidence>
<dbReference type="Proteomes" id="UP000655225">
    <property type="component" value="Unassembled WGS sequence"/>
</dbReference>
<evidence type="ECO:0000256" key="3">
    <source>
        <dbReference type="ARBA" id="ARBA00022525"/>
    </source>
</evidence>
<evidence type="ECO:0000256" key="4">
    <source>
        <dbReference type="ARBA" id="ARBA00022729"/>
    </source>
</evidence>